<evidence type="ECO:0000313" key="2">
    <source>
        <dbReference type="EMBL" id="RDY04733.1"/>
    </source>
</evidence>
<feature type="compositionally biased region" description="Basic and acidic residues" evidence="1">
    <location>
        <begin position="15"/>
        <end position="43"/>
    </location>
</feature>
<dbReference type="OrthoDB" id="1747743at2759"/>
<evidence type="ECO:0000256" key="1">
    <source>
        <dbReference type="SAM" id="MobiDB-lite"/>
    </source>
</evidence>
<gene>
    <name evidence="2" type="ORF">CR513_11515</name>
</gene>
<dbReference type="AlphaFoldDB" id="A0A371HPL3"/>
<feature type="non-terminal residue" evidence="2">
    <location>
        <position position="1"/>
    </location>
</feature>
<dbReference type="PANTHER" id="PTHR35046:SF26">
    <property type="entry name" value="RNA-DIRECTED DNA POLYMERASE"/>
    <property type="match status" value="1"/>
</dbReference>
<evidence type="ECO:0000313" key="3">
    <source>
        <dbReference type="Proteomes" id="UP000257109"/>
    </source>
</evidence>
<reference evidence="2" key="1">
    <citation type="submission" date="2018-05" db="EMBL/GenBank/DDBJ databases">
        <title>Draft genome of Mucuna pruriens seed.</title>
        <authorList>
            <person name="Nnadi N.E."/>
            <person name="Vos R."/>
            <person name="Hasami M.H."/>
            <person name="Devisetty U.K."/>
            <person name="Aguiy J.C."/>
        </authorList>
    </citation>
    <scope>NUCLEOTIDE SEQUENCE [LARGE SCALE GENOMIC DNA]</scope>
    <source>
        <strain evidence="2">JCA_2017</strain>
    </source>
</reference>
<sequence>MSESTKTYVGTSGWKGKDREKERARREKSPKKGSESSLSRKEVTSTPSHGHIASQCPNRRVMIVKDDGEVESESSIREVSISSEVECLSDDSHYEGYLLVVRRCLILGNLCSMIINGVSCVNMASERLVKKLTLPIIVHLRSYRLHWLSEKGELLVDSQAEVMFTLGGYEDKVICDVVPMEATHFLPGKPWQFDKIVIHDGVTNWFTFIHLEGKGCT</sequence>
<dbReference type="PANTHER" id="PTHR35046">
    <property type="entry name" value="ZINC KNUCKLE (CCHC-TYPE) FAMILY PROTEIN"/>
    <property type="match status" value="1"/>
</dbReference>
<keyword evidence="3" id="KW-1185">Reference proteome</keyword>
<proteinExistence type="predicted"/>
<organism evidence="2 3">
    <name type="scientific">Mucuna pruriens</name>
    <name type="common">Velvet bean</name>
    <name type="synonym">Dolichos pruriens</name>
    <dbReference type="NCBI Taxonomy" id="157652"/>
    <lineage>
        <taxon>Eukaryota</taxon>
        <taxon>Viridiplantae</taxon>
        <taxon>Streptophyta</taxon>
        <taxon>Embryophyta</taxon>
        <taxon>Tracheophyta</taxon>
        <taxon>Spermatophyta</taxon>
        <taxon>Magnoliopsida</taxon>
        <taxon>eudicotyledons</taxon>
        <taxon>Gunneridae</taxon>
        <taxon>Pentapetalae</taxon>
        <taxon>rosids</taxon>
        <taxon>fabids</taxon>
        <taxon>Fabales</taxon>
        <taxon>Fabaceae</taxon>
        <taxon>Papilionoideae</taxon>
        <taxon>50 kb inversion clade</taxon>
        <taxon>NPAAA clade</taxon>
        <taxon>indigoferoid/millettioid clade</taxon>
        <taxon>Phaseoleae</taxon>
        <taxon>Mucuna</taxon>
    </lineage>
</organism>
<protein>
    <submittedName>
        <fullName evidence="2">Uncharacterized protein</fullName>
    </submittedName>
</protein>
<dbReference type="EMBL" id="QJKJ01002025">
    <property type="protein sequence ID" value="RDY04733.1"/>
    <property type="molecule type" value="Genomic_DNA"/>
</dbReference>
<comment type="caution">
    <text evidence="2">The sequence shown here is derived from an EMBL/GenBank/DDBJ whole genome shotgun (WGS) entry which is preliminary data.</text>
</comment>
<feature type="region of interest" description="Disordered" evidence="1">
    <location>
        <begin position="1"/>
        <end position="53"/>
    </location>
</feature>
<dbReference type="Proteomes" id="UP000257109">
    <property type="component" value="Unassembled WGS sequence"/>
</dbReference>
<accession>A0A371HPL3</accession>
<feature type="compositionally biased region" description="Polar residues" evidence="1">
    <location>
        <begin position="1"/>
        <end position="10"/>
    </location>
</feature>
<name>A0A371HPL3_MUCPR</name>